<dbReference type="GO" id="GO:0032259">
    <property type="term" value="P:methylation"/>
    <property type="evidence" value="ECO:0007669"/>
    <property type="project" value="UniProtKB-KW"/>
</dbReference>
<dbReference type="PRINTS" id="PR00507">
    <property type="entry name" value="N12N6MTFRASE"/>
</dbReference>
<dbReference type="InterPro" id="IPR050953">
    <property type="entry name" value="N4_N6_ade-DNA_methylase"/>
</dbReference>
<evidence type="ECO:0000259" key="5">
    <source>
        <dbReference type="Pfam" id="PF20464"/>
    </source>
</evidence>
<dbReference type="Proteomes" id="UP000505077">
    <property type="component" value="Unassembled WGS sequence"/>
</dbReference>
<keyword evidence="2 9" id="KW-0489">Methyltransferase</keyword>
<dbReference type="InterPro" id="IPR002052">
    <property type="entry name" value="DNA_methylase_N6_adenine_CS"/>
</dbReference>
<dbReference type="SUPFAM" id="SSF53335">
    <property type="entry name" value="S-adenosyl-L-methionine-dependent methyltransferases"/>
    <property type="match status" value="1"/>
</dbReference>
<proteinExistence type="predicted"/>
<comment type="catalytic activity">
    <reaction evidence="4">
        <text>a 2'-deoxyadenosine in DNA + S-adenosyl-L-methionine = an N(6)-methyl-2'-deoxyadenosine in DNA + S-adenosyl-L-homocysteine + H(+)</text>
        <dbReference type="Rhea" id="RHEA:15197"/>
        <dbReference type="Rhea" id="RHEA-COMP:12418"/>
        <dbReference type="Rhea" id="RHEA-COMP:12419"/>
        <dbReference type="ChEBI" id="CHEBI:15378"/>
        <dbReference type="ChEBI" id="CHEBI:57856"/>
        <dbReference type="ChEBI" id="CHEBI:59789"/>
        <dbReference type="ChEBI" id="CHEBI:90615"/>
        <dbReference type="ChEBI" id="CHEBI:90616"/>
        <dbReference type="EC" id="2.1.1.72"/>
    </reaction>
</comment>
<dbReference type="Pfam" id="PF20465">
    <property type="entry name" value="MmeI_hel"/>
    <property type="match status" value="1"/>
</dbReference>
<dbReference type="PANTHER" id="PTHR33841:SF1">
    <property type="entry name" value="DNA METHYLTRANSFERASE A"/>
    <property type="match status" value="1"/>
</dbReference>
<evidence type="ECO:0000259" key="6">
    <source>
        <dbReference type="Pfam" id="PF20465"/>
    </source>
</evidence>
<comment type="caution">
    <text evidence="9">The sequence shown here is derived from an EMBL/GenBank/DDBJ whole genome shotgun (WGS) entry which is preliminary data.</text>
</comment>
<organism evidence="9 10">
    <name type="scientific">Candidatus Desulfovibrio kirbyi</name>
    <dbReference type="NCBI Taxonomy" id="2696086"/>
    <lineage>
        <taxon>Bacteria</taxon>
        <taxon>Pseudomonadati</taxon>
        <taxon>Thermodesulfobacteriota</taxon>
        <taxon>Desulfovibrionia</taxon>
        <taxon>Desulfovibrionales</taxon>
        <taxon>Desulfovibrionaceae</taxon>
        <taxon>Desulfovibrio</taxon>
    </lineage>
</organism>
<evidence type="ECO:0000256" key="2">
    <source>
        <dbReference type="ARBA" id="ARBA00022603"/>
    </source>
</evidence>
<dbReference type="Gene3D" id="3.40.50.150">
    <property type="entry name" value="Vaccinia Virus protein VP39"/>
    <property type="match status" value="1"/>
</dbReference>
<dbReference type="EC" id="2.1.1.72" evidence="1"/>
<reference evidence="9 10" key="1">
    <citation type="journal article" date="2020" name="ISME J.">
        <title>Parallel Reductive Genome Evolution in Desulfovibrio Ectosymbionts Independently Acquired by Trichonympha Protists in the Termite Gut.</title>
        <authorList>
            <person name="Takeuchi M."/>
            <person name="Kuwahara H."/>
            <person name="Murakami T."/>
            <person name="Takahashi K."/>
            <person name="Kajitani R."/>
            <person name="Toyoda A."/>
            <person name="Itoh T."/>
            <person name="Ohkuma M."/>
            <person name="Hongoh Y."/>
        </authorList>
    </citation>
    <scope>NUCLEOTIDE SEQUENCE [LARGE SCALE GENOMIC DNA]</scope>
    <source>
        <strain evidence="9">ZnDsv-02</strain>
    </source>
</reference>
<name>A0A6L2R5Q1_9BACT</name>
<evidence type="ECO:0000256" key="3">
    <source>
        <dbReference type="ARBA" id="ARBA00022679"/>
    </source>
</evidence>
<accession>A0A6L2R5Q1</accession>
<evidence type="ECO:0000256" key="1">
    <source>
        <dbReference type="ARBA" id="ARBA00011900"/>
    </source>
</evidence>
<dbReference type="InterPro" id="IPR046817">
    <property type="entry name" value="MmeI_N"/>
</dbReference>
<sequence>MGSHIADFIQRWKASGGSEQANSQLFLAELCNALALPCPEPSKPVNEKNIYSFERKVYVPRGDGTNELKRLDLYRKGCFVLESKQGQDKAAPLSLPGLTASSAVKRGTRQWEDSMQRAKRQAENYIRSLPADEGRPPFLIVADVGFCFDIYAEFSRSGGVYLHFPDARTHRIRLDDLEKPEIQSMFRSIWHDPLSLDPSRRSARVTEEVAVHLAELARLLETDGHSPEKVSQFLMRCIFTMFAEDVSLIPANSFTDMLQKAAMESGLYEHFLRDLWTAMNNGTVSVALGRKLLRFNGNIFANPEVLPLTKAQISILLEAAKADWREVEPTIFGTLLERALNPKERHKLGAHYTPRAYVERLVIPTVMQPLRKEWDDVQAAASLLFSQGKTKEAEKTIADFHKRLLAIRILDPACGSGNFLYVTLEHMKRLEGEVLQTLATYGELQETLLQVDPHQFLGLEINPRAAHIAEMVLWIGYLQWHFRTHGNVSPPEPVIRKFENIQCRDALIDWKSRKYATDKNGRPITRWDGETWKTDPATGRHVPDEAATTVDMVYEGVVVTQWPKADFIVGNPPFARGKTRKKDLGYGYFNAISKAYSELAKSCDFVMYWWHKAAELVREGKARQFGFITTNSIAMVFNRRLVSPHLEDKKKPLHLAFAVPDHPWVDAVDGAAVRIAMTVGAKGAKKGVLASVTEERETEGRECFVALRESEGIIHADLRQGTDITGVCPLKANAGLTGQGMKLHGSGFIVTPEEATLLGLGRIPGLERHIRPYRNGRDLADRARNVMVIDLFGLTAQEVRDKYPEVYQWVYTRVKPERNQNNEEYIRVNWWLFGGKNTKLRSALAGLPHYIATVRVAKHHFFVFLDGRIIPDSALVAVASSDPFFLGVLSSRIHVCWALSASGRLGYGNDPYYNNTLCLDPFPFPDATPEQQTRIRDLGKKLDTHRKARQELHLDLTMTGMYNALQALREGRALTAKEKTAHEQGIVAVLRELHDELDAAVADAYGWHADLSDEDILARLVALNAERAEEEKQGKIRWLRPEYQTKSKAERQTIQIKLDLAPPAEPVAKGKKSKTAKAAPEAKIAWPSALLEQTQAVRGVVKALQDVGIAIALEAVAECFTRAPRARVEEILRVLETLGFIAINK</sequence>
<dbReference type="EMBL" id="BLLL01000006">
    <property type="protein sequence ID" value="GFH62890.1"/>
    <property type="molecule type" value="Genomic_DNA"/>
</dbReference>
<protein>
    <recommendedName>
        <fullName evidence="1">site-specific DNA-methyltransferase (adenine-specific)</fullName>
        <ecNumber evidence="1">2.1.1.72</ecNumber>
    </recommendedName>
</protein>
<dbReference type="Pfam" id="PF20466">
    <property type="entry name" value="MmeI_TRD"/>
    <property type="match status" value="1"/>
</dbReference>
<feature type="domain" description="MmeI-like DNA-methyltransferase" evidence="8">
    <location>
        <begin position="390"/>
        <end position="682"/>
    </location>
</feature>
<gene>
    <name evidence="9" type="ORF">ZNDK_0661</name>
</gene>
<dbReference type="PROSITE" id="PS00092">
    <property type="entry name" value="N6_MTASE"/>
    <property type="match status" value="1"/>
</dbReference>
<dbReference type="Pfam" id="PF20464">
    <property type="entry name" value="MmeI_N"/>
    <property type="match status" value="1"/>
</dbReference>
<evidence type="ECO:0000313" key="9">
    <source>
        <dbReference type="EMBL" id="GFH62890.1"/>
    </source>
</evidence>
<feature type="domain" description="MmeI-like N-terminal" evidence="5">
    <location>
        <begin position="6"/>
        <end position="222"/>
    </location>
</feature>
<dbReference type="InterPro" id="IPR046819">
    <property type="entry name" value="MmeI_hel"/>
</dbReference>
<dbReference type="InterPro" id="IPR046816">
    <property type="entry name" value="MmeI_Mtase"/>
</dbReference>
<dbReference type="AlphaFoldDB" id="A0A6L2R5Q1"/>
<keyword evidence="3 9" id="KW-0808">Transferase</keyword>
<feature type="domain" description="MmeI-like target recognition" evidence="7">
    <location>
        <begin position="861"/>
        <end position="926"/>
    </location>
</feature>
<evidence type="ECO:0000256" key="4">
    <source>
        <dbReference type="ARBA" id="ARBA00047942"/>
    </source>
</evidence>
<dbReference type="Pfam" id="PF20473">
    <property type="entry name" value="MmeI_Mtase"/>
    <property type="match status" value="1"/>
</dbReference>
<dbReference type="GO" id="GO:0003676">
    <property type="term" value="F:nucleic acid binding"/>
    <property type="evidence" value="ECO:0007669"/>
    <property type="project" value="InterPro"/>
</dbReference>
<dbReference type="GO" id="GO:0009007">
    <property type="term" value="F:site-specific DNA-methyltransferase (adenine-specific) activity"/>
    <property type="evidence" value="ECO:0007669"/>
    <property type="project" value="UniProtKB-EC"/>
</dbReference>
<evidence type="ECO:0000259" key="7">
    <source>
        <dbReference type="Pfam" id="PF20466"/>
    </source>
</evidence>
<dbReference type="InterPro" id="IPR029063">
    <property type="entry name" value="SAM-dependent_MTases_sf"/>
</dbReference>
<feature type="domain" description="MmeI-like helicase spacer" evidence="6">
    <location>
        <begin position="229"/>
        <end position="300"/>
    </location>
</feature>
<evidence type="ECO:0000259" key="8">
    <source>
        <dbReference type="Pfam" id="PF20473"/>
    </source>
</evidence>
<dbReference type="InterPro" id="IPR046820">
    <property type="entry name" value="MmeI_TRD"/>
</dbReference>
<dbReference type="PANTHER" id="PTHR33841">
    <property type="entry name" value="DNA METHYLTRANSFERASE YEEA-RELATED"/>
    <property type="match status" value="1"/>
</dbReference>
<evidence type="ECO:0000313" key="10">
    <source>
        <dbReference type="Proteomes" id="UP000505077"/>
    </source>
</evidence>